<dbReference type="Gene3D" id="2.60.120.620">
    <property type="entry name" value="q2cbj1_9rhob like domain"/>
    <property type="match status" value="1"/>
</dbReference>
<evidence type="ECO:0000256" key="1">
    <source>
        <dbReference type="PROSITE-ProRule" id="PRU00339"/>
    </source>
</evidence>
<evidence type="ECO:0000313" key="4">
    <source>
        <dbReference type="Proteomes" id="UP000013827"/>
    </source>
</evidence>
<dbReference type="SUPFAM" id="SSF48452">
    <property type="entry name" value="TPR-like"/>
    <property type="match status" value="1"/>
</dbReference>
<reference evidence="3" key="2">
    <citation type="submission" date="2024-10" db="UniProtKB">
        <authorList>
            <consortium name="EnsemblProtists"/>
        </authorList>
    </citation>
    <scope>IDENTIFICATION</scope>
</reference>
<dbReference type="AlphaFoldDB" id="A0A0D3KX92"/>
<dbReference type="eggNOG" id="KOG4626">
    <property type="taxonomic scope" value="Eukaryota"/>
</dbReference>
<dbReference type="PaxDb" id="2903-EOD40377"/>
<dbReference type="RefSeq" id="XP_005792806.1">
    <property type="nucleotide sequence ID" value="XM_005792749.1"/>
</dbReference>
<dbReference type="PANTHER" id="PTHR44366">
    <property type="entry name" value="UDP-N-ACETYLGLUCOSAMINE--PEPTIDE N-ACETYLGLUCOSAMINYLTRANSFERASE 110 KDA SUBUNIT"/>
    <property type="match status" value="1"/>
</dbReference>
<dbReference type="Gene3D" id="1.25.40.10">
    <property type="entry name" value="Tetratricopeptide repeat domain"/>
    <property type="match status" value="2"/>
</dbReference>
<keyword evidence="4" id="KW-1185">Reference proteome</keyword>
<dbReference type="Pfam" id="PF13432">
    <property type="entry name" value="TPR_16"/>
    <property type="match status" value="3"/>
</dbReference>
<dbReference type="PROSITE" id="PS50005">
    <property type="entry name" value="TPR"/>
    <property type="match status" value="2"/>
</dbReference>
<keyword evidence="1" id="KW-0802">TPR repeat</keyword>
<dbReference type="SMART" id="SM00028">
    <property type="entry name" value="TPR"/>
    <property type="match status" value="4"/>
</dbReference>
<dbReference type="GO" id="GO:0006493">
    <property type="term" value="P:protein O-linked glycosylation"/>
    <property type="evidence" value="ECO:0007669"/>
    <property type="project" value="InterPro"/>
</dbReference>
<dbReference type="InterPro" id="IPR005123">
    <property type="entry name" value="Oxoglu/Fe-dep_dioxygenase_dom"/>
</dbReference>
<dbReference type="PANTHER" id="PTHR44366:SF1">
    <property type="entry name" value="UDP-N-ACETYLGLUCOSAMINE--PEPTIDE N-ACETYLGLUCOSAMINYLTRANSFERASE 110 KDA SUBUNIT"/>
    <property type="match status" value="1"/>
</dbReference>
<reference evidence="4" key="1">
    <citation type="journal article" date="2013" name="Nature">
        <title>Pan genome of the phytoplankton Emiliania underpins its global distribution.</title>
        <authorList>
            <person name="Read B.A."/>
            <person name="Kegel J."/>
            <person name="Klute M.J."/>
            <person name="Kuo A."/>
            <person name="Lefebvre S.C."/>
            <person name="Maumus F."/>
            <person name="Mayer C."/>
            <person name="Miller J."/>
            <person name="Monier A."/>
            <person name="Salamov A."/>
            <person name="Young J."/>
            <person name="Aguilar M."/>
            <person name="Claverie J.M."/>
            <person name="Frickenhaus S."/>
            <person name="Gonzalez K."/>
            <person name="Herman E.K."/>
            <person name="Lin Y.C."/>
            <person name="Napier J."/>
            <person name="Ogata H."/>
            <person name="Sarno A.F."/>
            <person name="Shmutz J."/>
            <person name="Schroeder D."/>
            <person name="de Vargas C."/>
            <person name="Verret F."/>
            <person name="von Dassow P."/>
            <person name="Valentin K."/>
            <person name="Van de Peer Y."/>
            <person name="Wheeler G."/>
            <person name="Dacks J.B."/>
            <person name="Delwiche C.F."/>
            <person name="Dyhrman S.T."/>
            <person name="Glockner G."/>
            <person name="John U."/>
            <person name="Richards T."/>
            <person name="Worden A.Z."/>
            <person name="Zhang X."/>
            <person name="Grigoriev I.V."/>
            <person name="Allen A.E."/>
            <person name="Bidle K."/>
            <person name="Borodovsky M."/>
            <person name="Bowler C."/>
            <person name="Brownlee C."/>
            <person name="Cock J.M."/>
            <person name="Elias M."/>
            <person name="Gladyshev V.N."/>
            <person name="Groth M."/>
            <person name="Guda C."/>
            <person name="Hadaegh A."/>
            <person name="Iglesias-Rodriguez M.D."/>
            <person name="Jenkins J."/>
            <person name="Jones B.M."/>
            <person name="Lawson T."/>
            <person name="Leese F."/>
            <person name="Lindquist E."/>
            <person name="Lobanov A."/>
            <person name="Lomsadze A."/>
            <person name="Malik S.B."/>
            <person name="Marsh M.E."/>
            <person name="Mackinder L."/>
            <person name="Mock T."/>
            <person name="Mueller-Roeber B."/>
            <person name="Pagarete A."/>
            <person name="Parker M."/>
            <person name="Probert I."/>
            <person name="Quesneville H."/>
            <person name="Raines C."/>
            <person name="Rensing S.A."/>
            <person name="Riano-Pachon D.M."/>
            <person name="Richier S."/>
            <person name="Rokitta S."/>
            <person name="Shiraiwa Y."/>
            <person name="Soanes D.M."/>
            <person name="van der Giezen M."/>
            <person name="Wahlund T.M."/>
            <person name="Williams B."/>
            <person name="Wilson W."/>
            <person name="Wolfe G."/>
            <person name="Wurch L.L."/>
        </authorList>
    </citation>
    <scope>NUCLEOTIDE SEQUENCE</scope>
</reference>
<feature type="repeat" description="TPR" evidence="1">
    <location>
        <begin position="514"/>
        <end position="547"/>
    </location>
</feature>
<dbReference type="InterPro" id="IPR019734">
    <property type="entry name" value="TPR_rpt"/>
</dbReference>
<dbReference type="STRING" id="2903.R1DZ12"/>
<organism evidence="3 4">
    <name type="scientific">Emiliania huxleyi (strain CCMP1516)</name>
    <dbReference type="NCBI Taxonomy" id="280463"/>
    <lineage>
        <taxon>Eukaryota</taxon>
        <taxon>Haptista</taxon>
        <taxon>Haptophyta</taxon>
        <taxon>Prymnesiophyceae</taxon>
        <taxon>Isochrysidales</taxon>
        <taxon>Noelaerhabdaceae</taxon>
        <taxon>Emiliania</taxon>
    </lineage>
</organism>
<dbReference type="InterPro" id="IPR037919">
    <property type="entry name" value="OGT"/>
</dbReference>
<dbReference type="HOGENOM" id="CLU_468877_0_0_1"/>
<protein>
    <recommendedName>
        <fullName evidence="2">Fe2OG dioxygenase domain-containing protein</fullName>
    </recommendedName>
</protein>
<dbReference type="GeneID" id="17285648"/>
<dbReference type="PROSITE" id="PS51471">
    <property type="entry name" value="FE2OG_OXY"/>
    <property type="match status" value="1"/>
</dbReference>
<dbReference type="InterPro" id="IPR011990">
    <property type="entry name" value="TPR-like_helical_dom_sf"/>
</dbReference>
<name>A0A0D3KX92_EMIH1</name>
<sequence>MLLPLLVSAAATADTSDHELAQRLKLSLWQRGVLECGADGCGASSAEFPRLAATWLSQQHLPIVRLRGGADGCGGTSCEPPSASLDALRAELGEEFAAALDQNEADHADDCAASCESFYCGPGAQLPAGAAEARSHSMGSDFADAFKFPLDLIRVTASPLIPPDEAEAAVAVANEEGMSSNEYASGKYKLGGDWVKKMPRTRAWFQLAFGRRRLGCDRRLCTPPAFAGRFNSRLESLIFPTIAALFPEIVSSASVLRAHSVAILKYNSSHPRTDVHVDDGSRATESHAVHKLGPRDAGILAMTLALSPRANYTGGGTFFEHLGEGSVLPMEQGHCTFRPGSVRHGGHPVTAGERYILGAFLLIEDRVEHVRRLQNQGRAARGRGDLARARRLFKWALKLNPRCATCLKNWAEAITAQASGGPLSPALADAAEEKLRRSLALLPEDSDAWYSLGRVLSERGNREGAVEAYRRSLAITSDDADACFNLAVLVGDGGDASEEIALLRRALSAKPDHGQAWGNLGVALASAGDLDAAEEPFHNAVRFDPSAKNWINLARLHQAKGRAPQAKAAMAEAQALGGARQS</sequence>
<dbReference type="KEGG" id="ehx:EMIHUDRAFT_454265"/>
<proteinExistence type="predicted"/>
<accession>A0A0D3KX92</accession>
<dbReference type="EnsemblProtists" id="EOD40377">
    <property type="protein sequence ID" value="EOD40377"/>
    <property type="gene ID" value="EMIHUDRAFT_454265"/>
</dbReference>
<dbReference type="GO" id="GO:0097363">
    <property type="term" value="F:protein O-acetylglucosaminyltransferase activity"/>
    <property type="evidence" value="ECO:0007669"/>
    <property type="project" value="TreeGrafter"/>
</dbReference>
<feature type="domain" description="Fe2OG dioxygenase" evidence="2">
    <location>
        <begin position="257"/>
        <end position="364"/>
    </location>
</feature>
<dbReference type="Proteomes" id="UP000013827">
    <property type="component" value="Unassembled WGS sequence"/>
</dbReference>
<evidence type="ECO:0000259" key="2">
    <source>
        <dbReference type="PROSITE" id="PS51471"/>
    </source>
</evidence>
<evidence type="ECO:0000313" key="3">
    <source>
        <dbReference type="EnsemblProtists" id="EOD40377"/>
    </source>
</evidence>
<feature type="repeat" description="TPR" evidence="1">
    <location>
        <begin position="446"/>
        <end position="479"/>
    </location>
</feature>